<dbReference type="VEuPathDB" id="VectorBase:AARA018320"/>
<dbReference type="PROSITE" id="PS50157">
    <property type="entry name" value="ZINC_FINGER_C2H2_2"/>
    <property type="match status" value="8"/>
</dbReference>
<evidence type="ECO:0000313" key="5">
    <source>
        <dbReference type="EnsemblMetazoa" id="AARA018320-PA"/>
    </source>
</evidence>
<dbReference type="SMART" id="SM00868">
    <property type="entry name" value="zf-AD"/>
    <property type="match status" value="1"/>
</dbReference>
<dbReference type="GO" id="GO:0008270">
    <property type="term" value="F:zinc ion binding"/>
    <property type="evidence" value="ECO:0007669"/>
    <property type="project" value="UniProtKB-UniRule"/>
</dbReference>
<accession>A0A499FTS7</accession>
<dbReference type="EMBL" id="APCN01002493">
    <property type="status" value="NOT_ANNOTATED_CDS"/>
    <property type="molecule type" value="Genomic_DNA"/>
</dbReference>
<dbReference type="PANTHER" id="PTHR24408:SF58">
    <property type="entry name" value="TRANSCRIPTION FACTOR (TFIIIA), PUTATIVE (AFU_ORTHOLOGUE AFUA_1G05150)-RELATED"/>
    <property type="match status" value="1"/>
</dbReference>
<dbReference type="EnsemblMetazoa" id="AARA018320-RA">
    <property type="protein sequence ID" value="AARA018320-PA"/>
    <property type="gene ID" value="AARA018320"/>
</dbReference>
<dbReference type="SMART" id="SM00355">
    <property type="entry name" value="ZnF_C2H2"/>
    <property type="match status" value="10"/>
</dbReference>
<dbReference type="Gene3D" id="3.40.1800.20">
    <property type="match status" value="1"/>
</dbReference>
<dbReference type="InterPro" id="IPR012934">
    <property type="entry name" value="Znf_AD"/>
</dbReference>
<reference evidence="5" key="1">
    <citation type="submission" date="2022-08" db="UniProtKB">
        <authorList>
            <consortium name="EnsemblMetazoa"/>
        </authorList>
    </citation>
    <scope>IDENTIFICATION</scope>
    <source>
        <strain evidence="5">Dongola</strain>
    </source>
</reference>
<keyword evidence="3" id="KW-0863">Zinc-finger</keyword>
<name>A0A499FTS7_ANOAR</name>
<dbReference type="Gene3D" id="3.30.160.60">
    <property type="entry name" value="Classic Zinc Finger"/>
    <property type="match status" value="5"/>
</dbReference>
<evidence type="ECO:0000313" key="6">
    <source>
        <dbReference type="Proteomes" id="UP000075840"/>
    </source>
</evidence>
<dbReference type="RefSeq" id="XP_040170533.1">
    <property type="nucleotide sequence ID" value="XM_040314599.1"/>
</dbReference>
<dbReference type="PROSITE" id="PS00028">
    <property type="entry name" value="ZINC_FINGER_C2H2_1"/>
    <property type="match status" value="9"/>
</dbReference>
<evidence type="ECO:0000256" key="2">
    <source>
        <dbReference type="ARBA" id="ARBA00022737"/>
    </source>
</evidence>
<dbReference type="Pfam" id="PF00096">
    <property type="entry name" value="zf-C2H2"/>
    <property type="match status" value="3"/>
</dbReference>
<dbReference type="GO" id="GO:0005634">
    <property type="term" value="C:nucleus"/>
    <property type="evidence" value="ECO:0007669"/>
    <property type="project" value="InterPro"/>
</dbReference>
<keyword evidence="2" id="KW-0677">Repeat</keyword>
<sequence>MYRNYLCRVCACTETTSVLVNIFEKHGAQDSVADILLELADIKVTVDDGFPQQCCLRCHTEVVQAVSLRRKCLESEKLFRIKIEPDSCPFSFADDPFDNQSDNLSIDSSNLVSEKHPMYHCRECFLVFFDSDALQKHYEAMHANVIYSSTVAMVSGSQYENLSDSNNQIYQCRECSLELLDSDALQEHYDTKHANVIYGWETIGLSEISPFDSTDDEPEPKDDILNCPSDVQTKANQNNPTLECCACKARFRTETDLFYHAKQVHAPNAIEINEPTPNRCNVCYQTFTTACVLKEHQKARSILNYMCVTCGMMFTRQHKCLAHESTHIDHKLKCDVCGKLFANMKYYEIHKNKMHGDQAARKRYICSICGAKVVSTSYLKVHMKLHSEDHPYSCDLCGARFKIVAYLNWHMTRHKGIYTCQQCGLTCKGPSELNEHMNSHGEARKYSCTICPSAFRLKQALEKHLRNVHKRKRK</sequence>
<dbReference type="SUPFAM" id="SSF57667">
    <property type="entry name" value="beta-beta-alpha zinc fingers"/>
    <property type="match status" value="3"/>
</dbReference>
<evidence type="ECO:0000256" key="1">
    <source>
        <dbReference type="ARBA" id="ARBA00022723"/>
    </source>
</evidence>
<evidence type="ECO:0000256" key="4">
    <source>
        <dbReference type="ARBA" id="ARBA00022833"/>
    </source>
</evidence>
<dbReference type="Pfam" id="PF07776">
    <property type="entry name" value="zf-AD"/>
    <property type="match status" value="1"/>
</dbReference>
<dbReference type="SUPFAM" id="SSF57716">
    <property type="entry name" value="Glucocorticoid receptor-like (DNA-binding domain)"/>
    <property type="match status" value="1"/>
</dbReference>
<dbReference type="PANTHER" id="PTHR24408">
    <property type="entry name" value="ZINC FINGER PROTEIN"/>
    <property type="match status" value="1"/>
</dbReference>
<protein>
    <recommendedName>
        <fullName evidence="7">Protein krueppel</fullName>
    </recommendedName>
</protein>
<evidence type="ECO:0008006" key="7">
    <source>
        <dbReference type="Google" id="ProtNLM"/>
    </source>
</evidence>
<dbReference type="RefSeq" id="XP_040170534.1">
    <property type="nucleotide sequence ID" value="XM_040314600.1"/>
</dbReference>
<keyword evidence="1" id="KW-0479">Metal-binding</keyword>
<dbReference type="GeneID" id="120904526"/>
<dbReference type="Pfam" id="PF13912">
    <property type="entry name" value="zf-C2H2_6"/>
    <property type="match status" value="1"/>
</dbReference>
<dbReference type="InterPro" id="IPR013087">
    <property type="entry name" value="Znf_C2H2_type"/>
</dbReference>
<dbReference type="PROSITE" id="PS51915">
    <property type="entry name" value="ZAD"/>
    <property type="match status" value="1"/>
</dbReference>
<dbReference type="InterPro" id="IPR036236">
    <property type="entry name" value="Znf_C2H2_sf"/>
</dbReference>
<dbReference type="KEGG" id="aara:120904526"/>
<evidence type="ECO:0000256" key="3">
    <source>
        <dbReference type="ARBA" id="ARBA00022771"/>
    </source>
</evidence>
<keyword evidence="4" id="KW-0862">Zinc</keyword>
<keyword evidence="6" id="KW-1185">Reference proteome</keyword>
<proteinExistence type="predicted"/>
<dbReference type="Proteomes" id="UP000075840">
    <property type="component" value="Unassembled WGS sequence"/>
</dbReference>
<dbReference type="VEuPathDB" id="VectorBase:AARA21_010029"/>
<dbReference type="AlphaFoldDB" id="A0A499FTS7"/>
<dbReference type="GO" id="GO:0043565">
    <property type="term" value="F:sequence-specific DNA binding"/>
    <property type="evidence" value="ECO:0007669"/>
    <property type="project" value="TreeGrafter"/>
</dbReference>
<organism evidence="5 6">
    <name type="scientific">Anopheles arabiensis</name>
    <name type="common">Mosquito</name>
    <dbReference type="NCBI Taxonomy" id="7173"/>
    <lineage>
        <taxon>Eukaryota</taxon>
        <taxon>Metazoa</taxon>
        <taxon>Ecdysozoa</taxon>
        <taxon>Arthropoda</taxon>
        <taxon>Hexapoda</taxon>
        <taxon>Insecta</taxon>
        <taxon>Pterygota</taxon>
        <taxon>Neoptera</taxon>
        <taxon>Endopterygota</taxon>
        <taxon>Diptera</taxon>
        <taxon>Nematocera</taxon>
        <taxon>Culicoidea</taxon>
        <taxon>Culicidae</taxon>
        <taxon>Anophelinae</taxon>
        <taxon>Anopheles</taxon>
    </lineage>
</organism>
<dbReference type="GO" id="GO:0000981">
    <property type="term" value="F:DNA-binding transcription factor activity, RNA polymerase II-specific"/>
    <property type="evidence" value="ECO:0007669"/>
    <property type="project" value="TreeGrafter"/>
</dbReference>